<dbReference type="InterPro" id="IPR009936">
    <property type="entry name" value="DUF1468"/>
</dbReference>
<gene>
    <name evidence="3" type="ORF">GGR03_003483</name>
</gene>
<dbReference type="EMBL" id="JACIEM010000004">
    <property type="protein sequence ID" value="MBB4004395.1"/>
    <property type="molecule type" value="Genomic_DNA"/>
</dbReference>
<keyword evidence="4" id="KW-1185">Reference proteome</keyword>
<protein>
    <submittedName>
        <fullName evidence="3">Putative tricarboxylic transport membrane protein</fullName>
    </submittedName>
</protein>
<evidence type="ECO:0000313" key="3">
    <source>
        <dbReference type="EMBL" id="MBB4004395.1"/>
    </source>
</evidence>
<feature type="transmembrane region" description="Helical" evidence="1">
    <location>
        <begin position="72"/>
        <end position="96"/>
    </location>
</feature>
<keyword evidence="1" id="KW-1133">Transmembrane helix</keyword>
<dbReference type="RefSeq" id="WP_183209966.1">
    <property type="nucleotide sequence ID" value="NZ_JAAAMM010000004.1"/>
</dbReference>
<organism evidence="3 4">
    <name type="scientific">Aurantimonas endophytica</name>
    <dbReference type="NCBI Taxonomy" id="1522175"/>
    <lineage>
        <taxon>Bacteria</taxon>
        <taxon>Pseudomonadati</taxon>
        <taxon>Pseudomonadota</taxon>
        <taxon>Alphaproteobacteria</taxon>
        <taxon>Hyphomicrobiales</taxon>
        <taxon>Aurantimonadaceae</taxon>
        <taxon>Aurantimonas</taxon>
    </lineage>
</organism>
<keyword evidence="1" id="KW-0472">Membrane</keyword>
<evidence type="ECO:0000256" key="1">
    <source>
        <dbReference type="SAM" id="Phobius"/>
    </source>
</evidence>
<reference evidence="3 4" key="1">
    <citation type="submission" date="2020-08" db="EMBL/GenBank/DDBJ databases">
        <title>Genomic Encyclopedia of Type Strains, Phase IV (KMG-IV): sequencing the most valuable type-strain genomes for metagenomic binning, comparative biology and taxonomic classification.</title>
        <authorList>
            <person name="Goeker M."/>
        </authorList>
    </citation>
    <scope>NUCLEOTIDE SEQUENCE [LARGE SCALE GENOMIC DNA]</scope>
    <source>
        <strain evidence="3 4">DSM 103570</strain>
    </source>
</reference>
<sequence length="157" mass="16338">MRLNDLTLGLVVLAGAAAIFLSALQFSPIPGQSYGAETMPKAIALLAFGLGTFMVGKSFATGQRRPGVALAGWTRSSASLFGLFAALGLVLAYILFSGTIGFVPMAFVVTAGLMLVLGVRPLTAIPVSLIAVVIIQQAFGRLLLVPLPRSAMLGFLW</sequence>
<dbReference type="AlphaFoldDB" id="A0A7W6MQU5"/>
<comment type="caution">
    <text evidence="3">The sequence shown here is derived from an EMBL/GenBank/DDBJ whole genome shotgun (WGS) entry which is preliminary data.</text>
</comment>
<keyword evidence="1" id="KW-0812">Transmembrane</keyword>
<feature type="transmembrane region" description="Helical" evidence="1">
    <location>
        <begin position="42"/>
        <end position="60"/>
    </location>
</feature>
<feature type="domain" description="DUF1468" evidence="2">
    <location>
        <begin position="9"/>
        <end position="148"/>
    </location>
</feature>
<proteinExistence type="predicted"/>
<name>A0A7W6MQU5_9HYPH</name>
<dbReference type="Pfam" id="PF07331">
    <property type="entry name" value="TctB"/>
    <property type="match status" value="1"/>
</dbReference>
<evidence type="ECO:0000313" key="4">
    <source>
        <dbReference type="Proteomes" id="UP000588647"/>
    </source>
</evidence>
<evidence type="ECO:0000259" key="2">
    <source>
        <dbReference type="Pfam" id="PF07331"/>
    </source>
</evidence>
<accession>A0A7W6MQU5</accession>
<dbReference type="Proteomes" id="UP000588647">
    <property type="component" value="Unassembled WGS sequence"/>
</dbReference>